<protein>
    <submittedName>
        <fullName evidence="1">Uncharacterized protein</fullName>
    </submittedName>
</protein>
<accession>A0A0F9L0F8</accession>
<name>A0A0F9L0F8_9ZZZZ</name>
<organism evidence="1">
    <name type="scientific">marine sediment metagenome</name>
    <dbReference type="NCBI Taxonomy" id="412755"/>
    <lineage>
        <taxon>unclassified sequences</taxon>
        <taxon>metagenomes</taxon>
        <taxon>ecological metagenomes</taxon>
    </lineage>
</organism>
<evidence type="ECO:0000313" key="1">
    <source>
        <dbReference type="EMBL" id="KKM21290.1"/>
    </source>
</evidence>
<proteinExistence type="predicted"/>
<dbReference type="EMBL" id="LAZR01013582">
    <property type="protein sequence ID" value="KKM21290.1"/>
    <property type="molecule type" value="Genomic_DNA"/>
</dbReference>
<dbReference type="AlphaFoldDB" id="A0A0F9L0F8"/>
<comment type="caution">
    <text evidence="1">The sequence shown here is derived from an EMBL/GenBank/DDBJ whole genome shotgun (WGS) entry which is preliminary data.</text>
</comment>
<sequence length="749" mass="80527">GIRKEKNLPERITRSLIQNEELFIQSLKIFANTSIVGSQGSQSGGSTGGPSGVGNYLRKDGDIMDGVFATRPSIATIADNEIDIRKVTATNYTSKVFLVPESGNADVLNFIVGGTAGTKILGSEFPGQWLIVQPIALATITINNDASDFGDPTATPRQNIRTPDGNPVILKNEQAVLLNFDVTSGQWSFIGAVGTSVTGDICFPEKDSGDQSGALTIFFNRNRFCRIRVIGNLTITFDTSEMIFGKIYFLTVEVLQDPTGQRIVTYTDAPFENNLTPKVFKAANRYTSTRFYAYKLDAGSAVRIFAFDEFQEFSQEFFDGFIQARLDTDQTANLTPNKHIEFDLKIATDNTIVVSVGGGQAAGIFTNFEVGHLYQCECHNAIEGAIVSSELTVQFFNVTKGVFFGSQGRTQLTTHTLLESSQPVAKGFFVADSIGDQIEVRIRAASGVNKIIAGSGSADSTSYVVIKDCGVAGIENLPGNIIPAPTPTGPEVIGPLKGYAIGNVSLSSPSTFFRSLGGQPGPGDQAFNRVPAMGNGKFIKCRTHIFLDTGDNLDLATYVNGVSSGFLGSPLNGVGIHETDLLNRSFVKDDIIALSLGRTGSSGDIAFNTWLELEYNANEFWFYGSKINGAQGVNRFSELVSSGIHTNPSGPEFNNRLAHQRSFGRAGVIQDIVYFGSSPAGTGTTIISIEKNGVVVFDSPDLPVHAGSVIQRFDGIGIAVEADDLFNWKMNGRVGNNMIGIFGVRFILD</sequence>
<reference evidence="1" key="1">
    <citation type="journal article" date="2015" name="Nature">
        <title>Complex archaea that bridge the gap between prokaryotes and eukaryotes.</title>
        <authorList>
            <person name="Spang A."/>
            <person name="Saw J.H."/>
            <person name="Jorgensen S.L."/>
            <person name="Zaremba-Niedzwiedzka K."/>
            <person name="Martijn J."/>
            <person name="Lind A.E."/>
            <person name="van Eijk R."/>
            <person name="Schleper C."/>
            <person name="Guy L."/>
            <person name="Ettema T.J."/>
        </authorList>
    </citation>
    <scope>NUCLEOTIDE SEQUENCE</scope>
</reference>
<feature type="non-terminal residue" evidence="1">
    <location>
        <position position="1"/>
    </location>
</feature>
<gene>
    <name evidence="1" type="ORF">LCGC14_1636940</name>
</gene>